<organism evidence="1 2">
    <name type="scientific">Rhamnella rubrinervis</name>
    <dbReference type="NCBI Taxonomy" id="2594499"/>
    <lineage>
        <taxon>Eukaryota</taxon>
        <taxon>Viridiplantae</taxon>
        <taxon>Streptophyta</taxon>
        <taxon>Embryophyta</taxon>
        <taxon>Tracheophyta</taxon>
        <taxon>Spermatophyta</taxon>
        <taxon>Magnoliopsida</taxon>
        <taxon>eudicotyledons</taxon>
        <taxon>Gunneridae</taxon>
        <taxon>Pentapetalae</taxon>
        <taxon>rosids</taxon>
        <taxon>fabids</taxon>
        <taxon>Rosales</taxon>
        <taxon>Rhamnaceae</taxon>
        <taxon>rhamnoid group</taxon>
        <taxon>Rhamneae</taxon>
        <taxon>Rhamnella</taxon>
    </lineage>
</organism>
<dbReference type="EMBL" id="VOIH02000005">
    <property type="protein sequence ID" value="KAF3447289.1"/>
    <property type="molecule type" value="Genomic_DNA"/>
</dbReference>
<proteinExistence type="predicted"/>
<dbReference type="Proteomes" id="UP000796880">
    <property type="component" value="Unassembled WGS sequence"/>
</dbReference>
<dbReference type="AlphaFoldDB" id="A0A8K0MIB0"/>
<protein>
    <submittedName>
        <fullName evidence="1">Uncharacterized protein</fullName>
    </submittedName>
</protein>
<gene>
    <name evidence="1" type="ORF">FNV43_RR12471</name>
</gene>
<evidence type="ECO:0000313" key="1">
    <source>
        <dbReference type="EMBL" id="KAF3447289.1"/>
    </source>
</evidence>
<keyword evidence="2" id="KW-1185">Reference proteome</keyword>
<comment type="caution">
    <text evidence="1">The sequence shown here is derived from an EMBL/GenBank/DDBJ whole genome shotgun (WGS) entry which is preliminary data.</text>
</comment>
<sequence>MRAYNLGARVALSTAAGATGGAECVASTLPVARAREQRPAWPSERSGTRWAYAASAQQNLTTVRPATEARPAPAKRGRYASAQPVAAYELYAATSRRSVFTLAPRKALKRSAGINECSCLGRQRARSASGSVPSRPAARKRVAANFRRLYPRRY</sequence>
<accession>A0A8K0MIB0</accession>
<reference evidence="1" key="1">
    <citation type="submission" date="2020-03" db="EMBL/GenBank/DDBJ databases">
        <title>A high-quality chromosome-level genome assembly of a woody plant with both climbing and erect habits, Rhamnella rubrinervis.</title>
        <authorList>
            <person name="Lu Z."/>
            <person name="Yang Y."/>
            <person name="Zhu X."/>
            <person name="Sun Y."/>
        </authorList>
    </citation>
    <scope>NUCLEOTIDE SEQUENCE</scope>
    <source>
        <strain evidence="1">BYM</strain>
        <tissue evidence="1">Leaf</tissue>
    </source>
</reference>
<name>A0A8K0MIB0_9ROSA</name>
<evidence type="ECO:0000313" key="2">
    <source>
        <dbReference type="Proteomes" id="UP000796880"/>
    </source>
</evidence>